<sequence length="37" mass="4158">MGTMPFPRPVADARSKNDQKMGEVYMAILLSCIKVRC</sequence>
<name>A0A150N092_9BACL</name>
<organism evidence="1 2">
    <name type="scientific">Parageobacillus toebii</name>
    <dbReference type="NCBI Taxonomy" id="153151"/>
    <lineage>
        <taxon>Bacteria</taxon>
        <taxon>Bacillati</taxon>
        <taxon>Bacillota</taxon>
        <taxon>Bacilli</taxon>
        <taxon>Bacillales</taxon>
        <taxon>Anoxybacillaceae</taxon>
        <taxon>Parageobacillus</taxon>
    </lineage>
</organism>
<protein>
    <submittedName>
        <fullName evidence="1">Uncharacterized protein</fullName>
    </submittedName>
</protein>
<dbReference type="Proteomes" id="UP000075324">
    <property type="component" value="Unassembled WGS sequence"/>
</dbReference>
<dbReference type="AlphaFoldDB" id="A0A150N092"/>
<evidence type="ECO:0000313" key="1">
    <source>
        <dbReference type="EMBL" id="KYD30063.1"/>
    </source>
</evidence>
<dbReference type="EMBL" id="LQYW01000059">
    <property type="protein sequence ID" value="KYD30063.1"/>
    <property type="molecule type" value="Genomic_DNA"/>
</dbReference>
<reference evidence="1 2" key="1">
    <citation type="submission" date="2016-01" db="EMBL/GenBank/DDBJ databases">
        <title>Draft Genome Sequences of Seven Thermophilic Sporeformers Isolated from Foods.</title>
        <authorList>
            <person name="Berendsen E.M."/>
            <person name="Wells-Bennik M.H."/>
            <person name="Krawcyk A.O."/>
            <person name="De Jong A."/>
            <person name="Holsappel S."/>
            <person name="Eijlander R.T."/>
            <person name="Kuipers O.P."/>
        </authorList>
    </citation>
    <scope>NUCLEOTIDE SEQUENCE [LARGE SCALE GENOMIC DNA]</scope>
    <source>
        <strain evidence="1 2">B4110</strain>
    </source>
</reference>
<proteinExistence type="predicted"/>
<evidence type="ECO:0000313" key="2">
    <source>
        <dbReference type="Proteomes" id="UP000075324"/>
    </source>
</evidence>
<accession>A0A150N092</accession>
<comment type="caution">
    <text evidence="1">The sequence shown here is derived from an EMBL/GenBank/DDBJ whole genome shotgun (WGS) entry which is preliminary data.</text>
</comment>
<gene>
    <name evidence="1" type="ORF">B4110_2216</name>
</gene>